<evidence type="ECO:0000256" key="3">
    <source>
        <dbReference type="ARBA" id="ARBA00022798"/>
    </source>
</evidence>
<feature type="region of interest" description="Disordered" evidence="7">
    <location>
        <begin position="821"/>
        <end position="863"/>
    </location>
</feature>
<dbReference type="AlphaFoldDB" id="A0ABC9BIU6"/>
<dbReference type="CDD" id="cd08604">
    <property type="entry name" value="GDPD_SHV3_repeat_2"/>
    <property type="match status" value="1"/>
</dbReference>
<evidence type="ECO:0000313" key="9">
    <source>
        <dbReference type="EMBL" id="CAL5001335.1"/>
    </source>
</evidence>
<dbReference type="FunFam" id="3.20.20.190:FF:000013">
    <property type="entry name" value="Glycerophosphodiester phosphodiesterase GDPDL3"/>
    <property type="match status" value="1"/>
</dbReference>
<evidence type="ECO:0000256" key="1">
    <source>
        <dbReference type="ARBA" id="ARBA00012247"/>
    </source>
</evidence>
<feature type="domain" description="GP-PDE" evidence="8">
    <location>
        <begin position="480"/>
        <end position="783"/>
    </location>
</feature>
<evidence type="ECO:0000256" key="6">
    <source>
        <dbReference type="ARBA" id="ARBA00047512"/>
    </source>
</evidence>
<evidence type="ECO:0000256" key="2">
    <source>
        <dbReference type="ARBA" id="ARBA00022729"/>
    </source>
</evidence>
<dbReference type="EMBL" id="OZ075136">
    <property type="protein sequence ID" value="CAL5001335.1"/>
    <property type="molecule type" value="Genomic_DNA"/>
</dbReference>
<keyword evidence="10" id="KW-1185">Reference proteome</keyword>
<dbReference type="CDD" id="cd08603">
    <property type="entry name" value="GDPD_SHV3_repeat_1"/>
    <property type="match status" value="1"/>
</dbReference>
<dbReference type="SUPFAM" id="SSF51695">
    <property type="entry name" value="PLC-like phosphodiesterases"/>
    <property type="match status" value="2"/>
</dbReference>
<evidence type="ECO:0000256" key="5">
    <source>
        <dbReference type="ARBA" id="ARBA00023180"/>
    </source>
</evidence>
<dbReference type="FunFam" id="3.20.20.190:FF:000011">
    <property type="entry name" value="Glycerophosphodiester phosphodiesterase GDPDL3"/>
    <property type="match status" value="1"/>
</dbReference>
<dbReference type="PANTHER" id="PTHR43620:SF6">
    <property type="entry name" value="GLYCEROPHOSPHODIESTER PHOSPHODIESTERASE"/>
    <property type="match status" value="1"/>
</dbReference>
<keyword evidence="5" id="KW-0325">Glycoprotein</keyword>
<sequence length="886" mass="96095">MRSGPVLTPQCATFAGWLVSPDTDRWGRRLNAATEGRVPPLLYICSLPKTTDGSIPHSGALLELLSPLSSICLPLCLLNPSAAGSWPLLDPTPATRAVAGRFWKLREMRRGRGHEGGGRGGVAASLAALLCCGCVMALAGAAAAQGPRLPSAYKTLSGDAPRVVAKGGFSGVFPDSSSDAYSFALIASAPDTTLWCDVQMTKDGVGVCLRDINMQNCTNVAQVYPARKRTYEIDDMRKNGWFALDFTMAELQSVILTQAIWSRTDKFDFAGYPILSVTDLWHLPSVVKQPSVWLNVQHAIFYKEHGLNMRNYILSIQKRVHVDYISSPELGFLRNISGTVRRKTKLVFSFLDKDLLDQSTNQTYGLLLSNLTFIKSIASGILVPKSYIWPVTKDNYLQTSTSIVTEAHKAGLEIYASDFANDRIIPYNYSYDPLAEYLNFVSDGGFSVDGVLSEHPITASEAIGCFTNLNSSSKTDHGEPLVISHNGASGDYPDCTDLAYHSAINDGADVIDCPVQVTSDGVLMCMSSINLLDTTNVQRTTFSTRASTISEIQATPGIFTFNLTWGDINSSTLKPKISSPVSEYYLVRNPRYTNHGKFMKLSDFLAIGMDKDLSGVMIIIENAAFVAKSLGIDIVDAVNDALSAAGYDNQTTKEVLIQSKDSAVLVKLKQQKTKCKLVYTLPLGIGDASTSSLEAMKKFADAVVVDRTSVFTLSSDFVIRQNSIVKDLQSTGLAVYAQVFRNEFVSQPLDFFGDATVEINYYVQSFNLSGIITDFPKTVRRYKKNTCTVLGKDMPNYMQAVQVGSLDQLLQTFNAQPPSLPPMPILNASSVEEPPLPPAASRNTPGAPSSGPGTPGAPPSDAHKSTVSISMLFVMVSVALLIRAET</sequence>
<evidence type="ECO:0000259" key="8">
    <source>
        <dbReference type="PROSITE" id="PS51704"/>
    </source>
</evidence>
<evidence type="ECO:0000313" key="10">
    <source>
        <dbReference type="Proteomes" id="UP001497457"/>
    </source>
</evidence>
<comment type="catalytic activity">
    <reaction evidence="6">
        <text>a sn-glycero-3-phosphodiester + H2O = an alcohol + sn-glycerol 3-phosphate + H(+)</text>
        <dbReference type="Rhea" id="RHEA:12969"/>
        <dbReference type="ChEBI" id="CHEBI:15377"/>
        <dbReference type="ChEBI" id="CHEBI:15378"/>
        <dbReference type="ChEBI" id="CHEBI:30879"/>
        <dbReference type="ChEBI" id="CHEBI:57597"/>
        <dbReference type="ChEBI" id="CHEBI:83408"/>
        <dbReference type="EC" id="3.1.4.46"/>
    </reaction>
</comment>
<proteinExistence type="predicted"/>
<reference evidence="10" key="1">
    <citation type="submission" date="2024-06" db="EMBL/GenBank/DDBJ databases">
        <authorList>
            <person name="Ryan C."/>
        </authorList>
    </citation>
    <scope>NUCLEOTIDE SEQUENCE [LARGE SCALE GENOMIC DNA]</scope>
</reference>
<keyword evidence="3" id="KW-0319">Glycerol metabolism</keyword>
<name>A0ABC9BIU6_9POAL</name>
<dbReference type="GO" id="GO:0008889">
    <property type="term" value="F:glycerophosphodiester phosphodiesterase activity"/>
    <property type="evidence" value="ECO:0007669"/>
    <property type="project" value="UniProtKB-EC"/>
</dbReference>
<reference evidence="9 10" key="2">
    <citation type="submission" date="2024-10" db="EMBL/GenBank/DDBJ databases">
        <authorList>
            <person name="Ryan C."/>
        </authorList>
    </citation>
    <scope>NUCLEOTIDE SEQUENCE [LARGE SCALE GENOMIC DNA]</scope>
</reference>
<evidence type="ECO:0000256" key="4">
    <source>
        <dbReference type="ARBA" id="ARBA00022801"/>
    </source>
</evidence>
<organism evidence="9 10">
    <name type="scientific">Urochloa decumbens</name>
    <dbReference type="NCBI Taxonomy" id="240449"/>
    <lineage>
        <taxon>Eukaryota</taxon>
        <taxon>Viridiplantae</taxon>
        <taxon>Streptophyta</taxon>
        <taxon>Embryophyta</taxon>
        <taxon>Tracheophyta</taxon>
        <taxon>Spermatophyta</taxon>
        <taxon>Magnoliopsida</taxon>
        <taxon>Liliopsida</taxon>
        <taxon>Poales</taxon>
        <taxon>Poaceae</taxon>
        <taxon>PACMAD clade</taxon>
        <taxon>Panicoideae</taxon>
        <taxon>Panicodae</taxon>
        <taxon>Paniceae</taxon>
        <taxon>Melinidinae</taxon>
        <taxon>Urochloa</taxon>
    </lineage>
</organism>
<dbReference type="Pfam" id="PF03009">
    <property type="entry name" value="GDPD"/>
    <property type="match status" value="2"/>
</dbReference>
<dbReference type="EC" id="3.1.4.46" evidence="1"/>
<dbReference type="PROSITE" id="PS51704">
    <property type="entry name" value="GP_PDE"/>
    <property type="match status" value="2"/>
</dbReference>
<dbReference type="Gene3D" id="3.20.20.190">
    <property type="entry name" value="Phosphatidylinositol (PI) phosphodiesterase"/>
    <property type="match status" value="2"/>
</dbReference>
<dbReference type="GO" id="GO:0006071">
    <property type="term" value="P:glycerol metabolic process"/>
    <property type="evidence" value="ECO:0007669"/>
    <property type="project" value="UniProtKB-KW"/>
</dbReference>
<keyword evidence="2" id="KW-0732">Signal</keyword>
<evidence type="ECO:0000256" key="7">
    <source>
        <dbReference type="SAM" id="MobiDB-lite"/>
    </source>
</evidence>
<accession>A0ABC9BIU6</accession>
<keyword evidence="4" id="KW-0378">Hydrolase</keyword>
<gene>
    <name evidence="9" type="ORF">URODEC1_LOCUS65331</name>
</gene>
<feature type="domain" description="GP-PDE" evidence="8">
    <location>
        <begin position="161"/>
        <end position="463"/>
    </location>
</feature>
<dbReference type="PANTHER" id="PTHR43620">
    <property type="entry name" value="GLYCEROPHOSPHORYL DIESTER PHOSPHODIESTERASE"/>
    <property type="match status" value="1"/>
</dbReference>
<dbReference type="InterPro" id="IPR030395">
    <property type="entry name" value="GP_PDE_dom"/>
</dbReference>
<protein>
    <recommendedName>
        <fullName evidence="1">glycerophosphodiester phosphodiesterase</fullName>
        <ecNumber evidence="1">3.1.4.46</ecNumber>
    </recommendedName>
</protein>
<dbReference type="Proteomes" id="UP001497457">
    <property type="component" value="Chromosome 26rd"/>
</dbReference>
<dbReference type="InterPro" id="IPR017946">
    <property type="entry name" value="PLC-like_Pdiesterase_TIM-brl"/>
</dbReference>